<dbReference type="InterPro" id="IPR012659">
    <property type="entry name" value="CHP02444"/>
</dbReference>
<evidence type="ECO:0000313" key="2">
    <source>
        <dbReference type="Proteomes" id="UP000218102"/>
    </source>
</evidence>
<dbReference type="Pfam" id="PF09523">
    <property type="entry name" value="DUF2390"/>
    <property type="match status" value="1"/>
</dbReference>
<dbReference type="Proteomes" id="UP000218102">
    <property type="component" value="Unassembled WGS sequence"/>
</dbReference>
<sequence>MHTDLWNHALALYARPGVEAACLELQALGGDVCLLLCATWLQARGVAVRDERVQALREVTEPWQREVVNPLRSLRQQWRAAAQSDAQLAALREQVKGLELQAEKTLLERLQERSRQWPASAHEPMDDWLARLAPDQARHHDALVRLRVAAAALQDAEDGA</sequence>
<name>A0A099N8I4_PSEDL</name>
<organism evidence="1 2">
    <name type="scientific">Pseudomonas plecoglossicida</name>
    <dbReference type="NCBI Taxonomy" id="70775"/>
    <lineage>
        <taxon>Bacteria</taxon>
        <taxon>Pseudomonadati</taxon>
        <taxon>Pseudomonadota</taxon>
        <taxon>Gammaproteobacteria</taxon>
        <taxon>Pseudomonadales</taxon>
        <taxon>Pseudomonadaceae</taxon>
        <taxon>Pseudomonas</taxon>
    </lineage>
</organism>
<dbReference type="NCBIfam" id="TIGR02444">
    <property type="entry name" value="TIGR02444 family protein"/>
    <property type="match status" value="1"/>
</dbReference>
<dbReference type="RefSeq" id="WP_038408527.1">
    <property type="nucleotide sequence ID" value="NZ_CP010359.1"/>
</dbReference>
<dbReference type="AlphaFoldDB" id="A0A099N8I4"/>
<dbReference type="EMBL" id="NTME01000019">
    <property type="protein sequence ID" value="PBJ94101.1"/>
    <property type="molecule type" value="Genomic_DNA"/>
</dbReference>
<proteinExistence type="predicted"/>
<gene>
    <name evidence="1" type="ORF">CMV24_18355</name>
</gene>
<reference evidence="1 2" key="1">
    <citation type="submission" date="2017-09" db="EMBL/GenBank/DDBJ databases">
        <authorList>
            <person name="Ehlers B."/>
            <person name="Leendertz F.H."/>
        </authorList>
    </citation>
    <scope>NUCLEOTIDE SEQUENCE [LARGE SCALE GENOMIC DNA]</scope>
    <source>
        <strain evidence="1 2">DJ-1</strain>
    </source>
</reference>
<accession>A0A099N8I4</accession>
<comment type="caution">
    <text evidence="1">The sequence shown here is derived from an EMBL/GenBank/DDBJ whole genome shotgun (WGS) entry which is preliminary data.</text>
</comment>
<evidence type="ECO:0000313" key="1">
    <source>
        <dbReference type="EMBL" id="PBJ94101.1"/>
    </source>
</evidence>
<dbReference type="KEGG" id="ppj:RK21_05293"/>
<protein>
    <submittedName>
        <fullName evidence="1">TIGR02444 family protein</fullName>
    </submittedName>
</protein>